<feature type="region of interest" description="Disordered" evidence="1">
    <location>
        <begin position="1"/>
        <end position="32"/>
    </location>
</feature>
<comment type="caution">
    <text evidence="3">The sequence shown here is derived from an EMBL/GenBank/DDBJ whole genome shotgun (WGS) entry which is preliminary data.</text>
</comment>
<proteinExistence type="predicted"/>
<dbReference type="AlphaFoldDB" id="A0A3R7ADJ0"/>
<reference evidence="3 4" key="1">
    <citation type="submission" date="2018-08" db="EMBL/GenBank/DDBJ databases">
        <title>Aphanomyces genome sequencing and annotation.</title>
        <authorList>
            <person name="Minardi D."/>
            <person name="Oidtmann B."/>
            <person name="Van Der Giezen M."/>
            <person name="Studholme D.J."/>
        </authorList>
    </citation>
    <scope>NUCLEOTIDE SEQUENCE [LARGE SCALE GENOMIC DNA]</scope>
    <source>
        <strain evidence="3 4">Da</strain>
    </source>
</reference>
<dbReference type="SUPFAM" id="SSF48371">
    <property type="entry name" value="ARM repeat"/>
    <property type="match status" value="1"/>
</dbReference>
<dbReference type="InterPro" id="IPR011989">
    <property type="entry name" value="ARM-like"/>
</dbReference>
<gene>
    <name evidence="3" type="ORF">DYB37_001582</name>
</gene>
<evidence type="ECO:0000256" key="1">
    <source>
        <dbReference type="SAM" id="MobiDB-lite"/>
    </source>
</evidence>
<feature type="transmembrane region" description="Helical" evidence="2">
    <location>
        <begin position="519"/>
        <end position="543"/>
    </location>
</feature>
<protein>
    <submittedName>
        <fullName evidence="3">Uncharacterized protein</fullName>
    </submittedName>
</protein>
<feature type="compositionally biased region" description="Basic and acidic residues" evidence="1">
    <location>
        <begin position="21"/>
        <end position="32"/>
    </location>
</feature>
<keyword evidence="2" id="KW-0472">Membrane</keyword>
<accession>A0A3R7ADJ0</accession>
<feature type="transmembrane region" description="Helical" evidence="2">
    <location>
        <begin position="589"/>
        <end position="609"/>
    </location>
</feature>
<dbReference type="InterPro" id="IPR016024">
    <property type="entry name" value="ARM-type_fold"/>
</dbReference>
<keyword evidence="2" id="KW-0812">Transmembrane</keyword>
<sequence length="653" mass="72357">MKRLSKAVQDRVGRKGPPLLQDEHVSTSDDKSAHSSLQLVQVLKQNGVGEICRTIKAEIDTIWAVQSAFKTLASVGHFYFSCGETVFSVNPADGFYDSDGLLLALFALKKFPHHREVLFPILDTISIYAKLDVERALTFCAIDGGVDLIMNCVRNHYDKPNLICMAHDALGSLILNGEMAHTFVDLNGIPTALHCLKQHKHDQQAAWYALALLNALTTSDSYHIQLIGTVFSHKGVPLIARAIAMHVQVEEIALEGFQLLERIATVSQFFAVINRNHVLELSYHALSLYKEHQSITDEPRVPCDGAWSESHAQAVSTLDADYDDNQYDTLYEDPRGDDILSQSPFFNSWMQYPNLTSQLYLDMASNRVIQVGFHVVSSLVRRWTCWQLNWKTETLRSFLEVLVWTSVTAVAYSVHHDVLWAAQIGFSVGLAMSICDEVFVAGAKSAFQWIQQDPHSALVLQRWGFDVGTPAPLSVDKGMSVKPASSDDVLLIKNVIFGAMALESLRHVYLGSTHDIQQFAGLATAMGVAYVLVGEFFCLWLPTRRLGLTVQSRWTHIPENWNAHFLRSLVEVTCWVASLVYVYCTTASVVHAVGWSSVLGIGLCIAGGLDPLTHSSASSADDDVVSTYWSQWAGGSAWMDCASAFLSLDQKVD</sequence>
<dbReference type="Proteomes" id="UP000285430">
    <property type="component" value="Unassembled WGS sequence"/>
</dbReference>
<evidence type="ECO:0000313" key="4">
    <source>
        <dbReference type="Proteomes" id="UP000285430"/>
    </source>
</evidence>
<dbReference type="Gene3D" id="1.25.10.10">
    <property type="entry name" value="Leucine-rich Repeat Variant"/>
    <property type="match status" value="1"/>
</dbReference>
<name>A0A3R7ADJ0_APHAT</name>
<evidence type="ECO:0000313" key="3">
    <source>
        <dbReference type="EMBL" id="RHZ21806.1"/>
    </source>
</evidence>
<evidence type="ECO:0000256" key="2">
    <source>
        <dbReference type="SAM" id="Phobius"/>
    </source>
</evidence>
<organism evidence="3 4">
    <name type="scientific">Aphanomyces astaci</name>
    <name type="common">Crayfish plague agent</name>
    <dbReference type="NCBI Taxonomy" id="112090"/>
    <lineage>
        <taxon>Eukaryota</taxon>
        <taxon>Sar</taxon>
        <taxon>Stramenopiles</taxon>
        <taxon>Oomycota</taxon>
        <taxon>Saprolegniomycetes</taxon>
        <taxon>Saprolegniales</taxon>
        <taxon>Verrucalvaceae</taxon>
        <taxon>Aphanomyces</taxon>
    </lineage>
</organism>
<dbReference type="EMBL" id="QUTH01003094">
    <property type="protein sequence ID" value="RHZ21806.1"/>
    <property type="molecule type" value="Genomic_DNA"/>
</dbReference>
<keyword evidence="2" id="KW-1133">Transmembrane helix</keyword>